<name>A0A4R2L110_9GAMM</name>
<evidence type="ECO:0000313" key="1">
    <source>
        <dbReference type="EMBL" id="TCO80721.1"/>
    </source>
</evidence>
<organism evidence="1 2">
    <name type="scientific">Plasticicumulans lactativorans</name>
    <dbReference type="NCBI Taxonomy" id="1133106"/>
    <lineage>
        <taxon>Bacteria</taxon>
        <taxon>Pseudomonadati</taxon>
        <taxon>Pseudomonadota</taxon>
        <taxon>Gammaproteobacteria</taxon>
        <taxon>Candidatus Competibacteraceae</taxon>
        <taxon>Plasticicumulans</taxon>
    </lineage>
</organism>
<dbReference type="Proteomes" id="UP000295765">
    <property type="component" value="Unassembled WGS sequence"/>
</dbReference>
<dbReference type="RefSeq" id="WP_132542936.1">
    <property type="nucleotide sequence ID" value="NZ_SLWY01000012.1"/>
</dbReference>
<dbReference type="AlphaFoldDB" id="A0A4R2L110"/>
<reference evidence="1 2" key="1">
    <citation type="submission" date="2019-03" db="EMBL/GenBank/DDBJ databases">
        <title>Genomic Encyclopedia of Type Strains, Phase IV (KMG-IV): sequencing the most valuable type-strain genomes for metagenomic binning, comparative biology and taxonomic classification.</title>
        <authorList>
            <person name="Goeker M."/>
        </authorList>
    </citation>
    <scope>NUCLEOTIDE SEQUENCE [LARGE SCALE GENOMIC DNA]</scope>
    <source>
        <strain evidence="1 2">DSM 25287</strain>
    </source>
</reference>
<accession>A0A4R2L110</accession>
<proteinExistence type="predicted"/>
<keyword evidence="2" id="KW-1185">Reference proteome</keyword>
<evidence type="ECO:0000313" key="2">
    <source>
        <dbReference type="Proteomes" id="UP000295765"/>
    </source>
</evidence>
<sequence>MTEDDLELIARTLNDFEALIDKLPTPALRSQAIAVVLVGGITLLRDIEGDAFTHGWLQTALQDLEGKLTARPGVTRH</sequence>
<comment type="caution">
    <text evidence="1">The sequence shown here is derived from an EMBL/GenBank/DDBJ whole genome shotgun (WGS) entry which is preliminary data.</text>
</comment>
<protein>
    <submittedName>
        <fullName evidence="1">Uncharacterized protein</fullName>
    </submittedName>
</protein>
<dbReference type="EMBL" id="SLWY01000012">
    <property type="protein sequence ID" value="TCO80721.1"/>
    <property type="molecule type" value="Genomic_DNA"/>
</dbReference>
<gene>
    <name evidence="1" type="ORF">EV699_11256</name>
</gene>